<feature type="domain" description="Integrase catalytic" evidence="1">
    <location>
        <begin position="109"/>
        <end position="270"/>
    </location>
</feature>
<protein>
    <submittedName>
        <fullName evidence="2">Transposase</fullName>
    </submittedName>
</protein>
<dbReference type="Pfam" id="PF13276">
    <property type="entry name" value="HTH_21"/>
    <property type="match status" value="1"/>
</dbReference>
<keyword evidence="2" id="KW-0614">Plasmid</keyword>
<accession>A0A221T0P1</accession>
<dbReference type="AlphaFoldDB" id="A0A221T0P1"/>
<evidence type="ECO:0000313" key="2">
    <source>
        <dbReference type="EMBL" id="ASN82431.1"/>
    </source>
</evidence>
<proteinExistence type="predicted"/>
<dbReference type="STRING" id="317577.GCA_000419625_03746"/>
<dbReference type="InterPro" id="IPR012337">
    <property type="entry name" value="RNaseH-like_sf"/>
</dbReference>
<gene>
    <name evidence="2" type="ORF">DFI_14685</name>
</gene>
<sequence length="303" mass="34964">MTPTEKRAVARELVTARVKPERACFLVGLPKSTWYYQNKPRQDDELRQRICELALLHPRRGYRFIHALLLQEGHHLNRKKVRRLWREEALTVKAKVRRKIRTGTSIPMQAEFPAHVWTYDFIFDQTLEGSTLKILTLTDEFTRQSLALRVAESFTSMDVKDVLHEVIAPRGAPGFIRSDNGPEFIARDLGIWLAVQEIGTRFIQPGKPWQNGFAESFHSRLREEFLNQEVFYSARHAQVVLDGYREFFNARRPHSSLGYRTPDQFAEQARGRPDAPLCGQDTANVVVRPSPGRERSVRAVPCS</sequence>
<dbReference type="Gene3D" id="3.30.420.10">
    <property type="entry name" value="Ribonuclease H-like superfamily/Ribonuclease H"/>
    <property type="match status" value="1"/>
</dbReference>
<organism evidence="2 3">
    <name type="scientific">Deinococcus ficus</name>
    <dbReference type="NCBI Taxonomy" id="317577"/>
    <lineage>
        <taxon>Bacteria</taxon>
        <taxon>Thermotogati</taxon>
        <taxon>Deinococcota</taxon>
        <taxon>Deinococci</taxon>
        <taxon>Deinococcales</taxon>
        <taxon>Deinococcaceae</taxon>
        <taxon>Deinococcus</taxon>
    </lineage>
</organism>
<dbReference type="InterPro" id="IPR001584">
    <property type="entry name" value="Integrase_cat-core"/>
</dbReference>
<keyword evidence="3" id="KW-1185">Reference proteome</keyword>
<dbReference type="InterPro" id="IPR036397">
    <property type="entry name" value="RNaseH_sf"/>
</dbReference>
<geneLocation type="plasmid" evidence="3">
    <name>pdfi1</name>
</geneLocation>
<evidence type="ECO:0000259" key="1">
    <source>
        <dbReference type="PROSITE" id="PS50994"/>
    </source>
</evidence>
<dbReference type="Proteomes" id="UP000259030">
    <property type="component" value="Plasmid pDFI1"/>
</dbReference>
<dbReference type="Pfam" id="PF13683">
    <property type="entry name" value="rve_3"/>
    <property type="match status" value="1"/>
</dbReference>
<dbReference type="GO" id="GO:0015074">
    <property type="term" value="P:DNA integration"/>
    <property type="evidence" value="ECO:0007669"/>
    <property type="project" value="InterPro"/>
</dbReference>
<dbReference type="PANTHER" id="PTHR47515:SF1">
    <property type="entry name" value="BLR2054 PROTEIN"/>
    <property type="match status" value="1"/>
</dbReference>
<dbReference type="EMBL" id="CP021082">
    <property type="protein sequence ID" value="ASN82431.1"/>
    <property type="molecule type" value="Genomic_DNA"/>
</dbReference>
<evidence type="ECO:0000313" key="3">
    <source>
        <dbReference type="Proteomes" id="UP000259030"/>
    </source>
</evidence>
<dbReference type="InterPro" id="IPR048020">
    <property type="entry name" value="Transpos_IS3"/>
</dbReference>
<name>A0A221T0P1_9DEIO</name>
<dbReference type="NCBIfam" id="NF033516">
    <property type="entry name" value="transpos_IS3"/>
    <property type="match status" value="1"/>
</dbReference>
<dbReference type="PROSITE" id="PS50994">
    <property type="entry name" value="INTEGRASE"/>
    <property type="match status" value="1"/>
</dbReference>
<reference evidence="2 3" key="1">
    <citation type="submission" date="2017-05" db="EMBL/GenBank/DDBJ databases">
        <title>The complete genome sequence of Deinococcus ficus isolated from the rhizosphere of the Ficus religiosa L. in Taiwan.</title>
        <authorList>
            <person name="Wu K.-M."/>
            <person name="Liao T.-L."/>
            <person name="Liu Y.-M."/>
            <person name="Young C.-C."/>
            <person name="Tsai S.-F."/>
        </authorList>
    </citation>
    <scope>NUCLEOTIDE SEQUENCE [LARGE SCALE GENOMIC DNA]</scope>
    <source>
        <strain evidence="2 3">CC-FR2-10</strain>
        <plasmid evidence="3">pdfi1</plasmid>
    </source>
</reference>
<dbReference type="InterPro" id="IPR025948">
    <property type="entry name" value="HTH-like_dom"/>
</dbReference>
<dbReference type="SUPFAM" id="SSF53098">
    <property type="entry name" value="Ribonuclease H-like"/>
    <property type="match status" value="1"/>
</dbReference>
<dbReference type="GO" id="GO:0003676">
    <property type="term" value="F:nucleic acid binding"/>
    <property type="evidence" value="ECO:0007669"/>
    <property type="project" value="InterPro"/>
</dbReference>
<dbReference type="PANTHER" id="PTHR47515">
    <property type="entry name" value="LOW CALCIUM RESPONSE LOCUS PROTEIN T"/>
    <property type="match status" value="1"/>
</dbReference>
<dbReference type="RefSeq" id="WP_027463996.1">
    <property type="nucleotide sequence ID" value="NZ_CP021082.1"/>
</dbReference>
<dbReference type="KEGG" id="dfc:DFI_14685"/>